<evidence type="ECO:0000313" key="4">
    <source>
        <dbReference type="Proteomes" id="UP000680348"/>
    </source>
</evidence>
<keyword evidence="1" id="KW-1133">Transmembrane helix</keyword>
<gene>
    <name evidence="3" type="ORF">KEU06_20725</name>
</gene>
<keyword evidence="1" id="KW-0472">Membrane</keyword>
<reference evidence="3" key="1">
    <citation type="submission" date="2021-04" db="EMBL/GenBank/DDBJ databases">
        <title>Pseudaminobacter soli sp. nov., isolated from paddy soil contaminated by heavy metals.</title>
        <authorList>
            <person name="Zhang K."/>
        </authorList>
    </citation>
    <scope>NUCLEOTIDE SEQUENCE</scope>
    <source>
        <strain evidence="3">19-2017</strain>
    </source>
</reference>
<evidence type="ECO:0000313" key="3">
    <source>
        <dbReference type="EMBL" id="MBS3651039.1"/>
    </source>
</evidence>
<evidence type="ECO:0000256" key="1">
    <source>
        <dbReference type="SAM" id="Phobius"/>
    </source>
</evidence>
<dbReference type="RefSeq" id="WP_188256581.1">
    <property type="nucleotide sequence ID" value="NZ_JABVCF010000011.1"/>
</dbReference>
<accession>A0A942DZF2</accession>
<keyword evidence="4" id="KW-1185">Reference proteome</keyword>
<dbReference type="Pfam" id="PF07693">
    <property type="entry name" value="KAP_NTPase"/>
    <property type="match status" value="1"/>
</dbReference>
<dbReference type="EMBL" id="JAGWCR010000011">
    <property type="protein sequence ID" value="MBS3651039.1"/>
    <property type="molecule type" value="Genomic_DNA"/>
</dbReference>
<proteinExistence type="predicted"/>
<comment type="caution">
    <text evidence="3">The sequence shown here is derived from an EMBL/GenBank/DDBJ whole genome shotgun (WGS) entry which is preliminary data.</text>
</comment>
<protein>
    <recommendedName>
        <fullName evidence="2">KAP NTPase domain-containing protein</fullName>
    </recommendedName>
</protein>
<keyword evidence="1" id="KW-0812">Transmembrane</keyword>
<sequence length="1361" mass="150357">MKASAGSIGGQEMASVLDKELSDPTKDAFGHQHFSDALRNLIESPHRPPFSIGLLGSWGTGKSTIKELYLTSLAKDSSGPNGKRRRNRFRPVTFNAWRYGAGEDIKRALLRHVFLRLGGDDVELRRKLYQQVTDTAQSKRSLGEWFREAALQNVASALLFLVLFALIMGTMWLVSYGLGLSDQLGLTVVLTAAAAVAAFLGKYVVDIRLKSPTLFTNQTVISFPATSAEEYERLLVDQIRKFRAKPEGRSCERLVIFVDDLDRLSAVEMVAGLDAVRTFLELPLGEVSDDFGVIFVISCDEDRVADALSRGRGRVNPDLPGSVFTRSDARRYLDRLFQFRLEIPPFPKLDMRHFAEEKLRQSSLAAEIEKGGVRLQDLVERLIHVGVQSPRNAIQILNAFTQSWWMAVQRERSGIGSTAPGALYDGAVTSHPLALAALCVLRADFPDFYGELQSRPELIQEFNRVVFRGEAFDSLAVSAQHALKEFLVVEDGKVGNDVRSEHRNLRQYLSSLLDLRWPKSLQPLLLLAQDAISRRLGDRAAELNDAFVSGDTRGVMEVLGHHLDNDDLSHEDVRLLEDLAEGLSDETQARRVNAARVLAAIAHRIPAAYRNGLMVPLARQMIGIKDIRTNVGPAAAKEIIAALSPEDRREVAESFSGDLLTGQKLEWRLPTGQTPNLEELVSDVRAAAELVLTVRATDQLLPVTESRVRSWLLSREVQSSQGAQTLPFAQLETWMNEHEEHLLRPLGSDYTQLAVDELENNPAGIPDIDRMLQRVSQVYKALAEAGEESREELWEQLTRLVAVRSSDGALTAWKEAGSYASLATPKQARTFLVAFANRLHREMEDGDQRELDWQAGSQQLLDLATRWEANLDQESAAGVFPLLQSWSGFPETSDYMSRAAEILMRRDQDSWHSLMGYITNKPFGELPWPSLAYVASHLDDLTEETLAALVGQMNAVVNGDKIETDTAEKYRKFIDATAAMGGWSSNPLSTHTKTSRARILAMSTQADYLSEFFPAARKLLRIAPKGQIANVLKPLFEQAAGAPEAYPVLHREMAGHWPEQDEQTGPYDADAIASRAIQFIKENPANSGSGVVFNSIVDMVSRDLVAENIRPGVSDAATILWRYSPGAVAQSMSQIAPFMAVTDIKNLLTGKQPNDPDREDIQTIIDAISREADEQRQLAIARELLVAPPKEINSLPDGALTMWLSSLGSGEGAVLATLLQDDTLNEEQRERVLSYAMSRRRELGLTFFLEVAPIILSRTGEAKPLAILVNGMEDILVLATDSDQKSSLAGALVPTLPNLPKESLLPVARAIGQLGGKGILERDSDALRSMDTDQLDILMRAVPGSKVIRKHLESSGTKATE</sequence>
<dbReference type="Gene3D" id="3.40.50.300">
    <property type="entry name" value="P-loop containing nucleotide triphosphate hydrolases"/>
    <property type="match status" value="1"/>
</dbReference>
<feature type="domain" description="KAP NTPase" evidence="2">
    <location>
        <begin position="32"/>
        <end position="401"/>
    </location>
</feature>
<feature type="transmembrane region" description="Helical" evidence="1">
    <location>
        <begin position="157"/>
        <end position="178"/>
    </location>
</feature>
<dbReference type="Proteomes" id="UP000680348">
    <property type="component" value="Unassembled WGS sequence"/>
</dbReference>
<dbReference type="SUPFAM" id="SSF52540">
    <property type="entry name" value="P-loop containing nucleoside triphosphate hydrolases"/>
    <property type="match status" value="1"/>
</dbReference>
<evidence type="ECO:0000259" key="2">
    <source>
        <dbReference type="Pfam" id="PF07693"/>
    </source>
</evidence>
<feature type="transmembrane region" description="Helical" evidence="1">
    <location>
        <begin position="184"/>
        <end position="205"/>
    </location>
</feature>
<name>A0A942DZF2_9HYPH</name>
<dbReference type="InterPro" id="IPR011646">
    <property type="entry name" value="KAP_P-loop"/>
</dbReference>
<dbReference type="InterPro" id="IPR027417">
    <property type="entry name" value="P-loop_NTPase"/>
</dbReference>
<organism evidence="3 4">
    <name type="scientific">Pseudaminobacter soli</name>
    <name type="common">ex Zhang et al. 2022</name>
    <dbReference type="NCBI Taxonomy" id="2831468"/>
    <lineage>
        <taxon>Bacteria</taxon>
        <taxon>Pseudomonadati</taxon>
        <taxon>Pseudomonadota</taxon>
        <taxon>Alphaproteobacteria</taxon>
        <taxon>Hyphomicrobiales</taxon>
        <taxon>Phyllobacteriaceae</taxon>
        <taxon>Pseudaminobacter</taxon>
    </lineage>
</organism>